<protein>
    <recommendedName>
        <fullName evidence="4 9">Enolase</fullName>
        <ecNumber evidence="3 9">4.2.1.11</ecNumber>
    </recommendedName>
    <alternativeName>
        <fullName evidence="9">2-phospho-D-glycerate hydro-lyase</fullName>
    </alternativeName>
    <alternativeName>
        <fullName evidence="9">2-phosphoglycerate dehydratase</fullName>
    </alternativeName>
</protein>
<evidence type="ECO:0000256" key="4">
    <source>
        <dbReference type="ARBA" id="ARBA00017068"/>
    </source>
</evidence>
<dbReference type="GO" id="GO:0005576">
    <property type="term" value="C:extracellular region"/>
    <property type="evidence" value="ECO:0007669"/>
    <property type="project" value="UniProtKB-SubCell"/>
</dbReference>
<evidence type="ECO:0000313" key="15">
    <source>
        <dbReference type="EMBL" id="KKS90532.1"/>
    </source>
</evidence>
<dbReference type="NCBIfam" id="TIGR01060">
    <property type="entry name" value="eno"/>
    <property type="match status" value="1"/>
</dbReference>
<dbReference type="Pfam" id="PF03952">
    <property type="entry name" value="Enolase_N"/>
    <property type="match status" value="1"/>
</dbReference>
<evidence type="ECO:0000256" key="6">
    <source>
        <dbReference type="ARBA" id="ARBA00022842"/>
    </source>
</evidence>
<feature type="binding site" evidence="9 12">
    <location>
        <position position="316"/>
    </location>
    <ligand>
        <name>Mg(2+)</name>
        <dbReference type="ChEBI" id="CHEBI:18420"/>
    </ligand>
</feature>
<sequence>MTAQIKTVFSRQILDSRGLPTVETMVILDTGGYVVASVPSGTSTGTHEALELRDGNKEYMGLGVERAVKNVNETIGPHVRGMDVAKQTDIDHAMIELDGTRNKSNLGANAILSVSIAVCKAGALASNVPLYRYISTMGGFIQAKRVPTPFFNLINGGLHGTGNLDFQEFHLIPATNKSFKESLKIGVEIYQNLKNSLTRRGATRSVGDEGGFTPNLFSNLDAFEVMLEAVRAAGYSPGSDVFFGLDSAANTFYKDGKYVIKDRSSPLSTNEMIEFYRSLLEQYRLISIEDGLYEDDWEGWVKLTSELGEKTVIIGDDLLVTNKERLEKGISLKAANGILIKPNQIGTVSETIEAINIARNNGWQAVISHRSGETNDTFIADFSVGTNALYCKYGGLSRGERIAKYNRLIAIEEEIIAAS</sequence>
<dbReference type="SUPFAM" id="SSF54826">
    <property type="entry name" value="Enolase N-terminal domain-like"/>
    <property type="match status" value="1"/>
</dbReference>
<evidence type="ECO:0000256" key="10">
    <source>
        <dbReference type="PIRSR" id="PIRSR001400-1"/>
    </source>
</evidence>
<comment type="similarity">
    <text evidence="2 9">Belongs to the enolase family.</text>
</comment>
<evidence type="ECO:0000256" key="11">
    <source>
        <dbReference type="PIRSR" id="PIRSR001400-2"/>
    </source>
</evidence>
<evidence type="ECO:0000256" key="12">
    <source>
        <dbReference type="PIRSR" id="PIRSR001400-3"/>
    </source>
</evidence>
<feature type="active site" description="Proton donor" evidence="9 10">
    <location>
        <position position="209"/>
    </location>
</feature>
<dbReference type="InterPro" id="IPR020811">
    <property type="entry name" value="Enolase_N"/>
</dbReference>
<dbReference type="Gene3D" id="3.20.20.120">
    <property type="entry name" value="Enolase-like C-terminal domain"/>
    <property type="match status" value="1"/>
</dbReference>
<feature type="domain" description="Enolase N-terminal" evidence="14">
    <location>
        <begin position="5"/>
        <end position="134"/>
    </location>
</feature>
<dbReference type="EMBL" id="LCFI01000002">
    <property type="protein sequence ID" value="KKS90532.1"/>
    <property type="molecule type" value="Genomic_DNA"/>
</dbReference>
<proteinExistence type="inferred from homology"/>
<comment type="subcellular location">
    <subcellularLocation>
        <location evidence="9">Cytoplasm</location>
    </subcellularLocation>
    <subcellularLocation>
        <location evidence="9">Secreted</location>
    </subcellularLocation>
    <subcellularLocation>
        <location evidence="9">Cell surface</location>
    </subcellularLocation>
    <text evidence="9">Fractions of enolase are present in both the cytoplasm and on the cell surface.</text>
</comment>
<feature type="active site" description="Proton acceptor" evidence="9 10">
    <location>
        <position position="341"/>
    </location>
</feature>
<feature type="binding site" evidence="9 12">
    <location>
        <position position="289"/>
    </location>
    <ligand>
        <name>Mg(2+)</name>
        <dbReference type="ChEBI" id="CHEBI:18420"/>
    </ligand>
</feature>
<dbReference type="AlphaFoldDB" id="A0A0G1CYK4"/>
<evidence type="ECO:0000256" key="5">
    <source>
        <dbReference type="ARBA" id="ARBA00022525"/>
    </source>
</evidence>
<dbReference type="PANTHER" id="PTHR11902">
    <property type="entry name" value="ENOLASE"/>
    <property type="match status" value="1"/>
</dbReference>
<comment type="function">
    <text evidence="9">Catalyzes the reversible conversion of 2-phosphoglycerate (2-PG) into phosphoenolpyruvate (PEP). It is essential for the degradation of carbohydrates via glycolysis.</text>
</comment>
<feature type="binding site" evidence="11">
    <location>
        <position position="159"/>
    </location>
    <ligand>
        <name>substrate</name>
    </ligand>
</feature>
<dbReference type="UniPathway" id="UPA00109">
    <property type="reaction ID" value="UER00187"/>
</dbReference>
<dbReference type="SUPFAM" id="SSF51604">
    <property type="entry name" value="Enolase C-terminal domain-like"/>
    <property type="match status" value="1"/>
</dbReference>
<dbReference type="InterPro" id="IPR020810">
    <property type="entry name" value="Enolase_C"/>
</dbReference>
<organism evidence="15 16">
    <name type="scientific">Candidatus Woesebacteria bacterium GW2011_GWA1_43_12</name>
    <dbReference type="NCBI Taxonomy" id="1618557"/>
    <lineage>
        <taxon>Bacteria</taxon>
        <taxon>Candidatus Woeseibacteriota</taxon>
    </lineage>
</organism>
<dbReference type="PATRIC" id="fig|1618557.3.peg.600"/>
<feature type="binding site" evidence="11">
    <location>
        <position position="168"/>
    </location>
    <ligand>
        <name>substrate</name>
    </ligand>
</feature>
<dbReference type="PANTHER" id="PTHR11902:SF1">
    <property type="entry name" value="ENOLASE"/>
    <property type="match status" value="1"/>
</dbReference>
<evidence type="ECO:0000256" key="3">
    <source>
        <dbReference type="ARBA" id="ARBA00012058"/>
    </source>
</evidence>
<feature type="binding site" evidence="9">
    <location>
        <position position="167"/>
    </location>
    <ligand>
        <name>(2R)-2-phosphoglycerate</name>
        <dbReference type="ChEBI" id="CHEBI:58289"/>
    </ligand>
</feature>
<accession>A0A0G1CYK4</accession>
<keyword evidence="9" id="KW-0963">Cytoplasm</keyword>
<dbReference type="Gene3D" id="3.30.390.10">
    <property type="entry name" value="Enolase-like, N-terminal domain"/>
    <property type="match status" value="1"/>
</dbReference>
<reference evidence="15 16" key="1">
    <citation type="journal article" date="2015" name="Nature">
        <title>rRNA introns, odd ribosomes, and small enigmatic genomes across a large radiation of phyla.</title>
        <authorList>
            <person name="Brown C.T."/>
            <person name="Hug L.A."/>
            <person name="Thomas B.C."/>
            <person name="Sharon I."/>
            <person name="Castelle C.J."/>
            <person name="Singh A."/>
            <person name="Wilkins M.J."/>
            <person name="Williams K.H."/>
            <person name="Banfield J.F."/>
        </authorList>
    </citation>
    <scope>NUCLEOTIDE SEQUENCE [LARGE SCALE GENOMIC DNA]</scope>
</reference>
<feature type="domain" description="Enolase C-terminal TIM barrel" evidence="13">
    <location>
        <begin position="143"/>
        <end position="419"/>
    </location>
</feature>
<dbReference type="EC" id="4.2.1.11" evidence="3 9"/>
<evidence type="ECO:0000259" key="13">
    <source>
        <dbReference type="SMART" id="SM01192"/>
    </source>
</evidence>
<comment type="caution">
    <text evidence="15">The sequence shown here is derived from an EMBL/GenBank/DDBJ whole genome shotgun (WGS) entry which is preliminary data.</text>
</comment>
<feature type="binding site" evidence="9">
    <location>
        <position position="370"/>
    </location>
    <ligand>
        <name>(2R)-2-phosphoglycerate</name>
        <dbReference type="ChEBI" id="CHEBI:58289"/>
    </ligand>
</feature>
<dbReference type="GO" id="GO:0000015">
    <property type="term" value="C:phosphopyruvate hydratase complex"/>
    <property type="evidence" value="ECO:0007669"/>
    <property type="project" value="InterPro"/>
</dbReference>
<dbReference type="InterPro" id="IPR000941">
    <property type="entry name" value="Enolase"/>
</dbReference>
<dbReference type="SMART" id="SM01192">
    <property type="entry name" value="Enolase_C"/>
    <property type="match status" value="1"/>
</dbReference>
<dbReference type="Proteomes" id="UP000034669">
    <property type="component" value="Unassembled WGS sequence"/>
</dbReference>
<evidence type="ECO:0000256" key="1">
    <source>
        <dbReference type="ARBA" id="ARBA00005031"/>
    </source>
</evidence>
<dbReference type="InterPro" id="IPR020809">
    <property type="entry name" value="Enolase_CS"/>
</dbReference>
<keyword evidence="7 9" id="KW-0324">Glycolysis</keyword>
<dbReference type="GO" id="GO:0006096">
    <property type="term" value="P:glycolytic process"/>
    <property type="evidence" value="ECO:0007669"/>
    <property type="project" value="UniProtKB-UniRule"/>
</dbReference>
<evidence type="ECO:0000256" key="7">
    <source>
        <dbReference type="ARBA" id="ARBA00023152"/>
    </source>
</evidence>
<dbReference type="Pfam" id="PF00113">
    <property type="entry name" value="Enolase_C"/>
    <property type="match status" value="1"/>
</dbReference>
<feature type="binding site" evidence="9 12">
    <location>
        <position position="246"/>
    </location>
    <ligand>
        <name>Mg(2+)</name>
        <dbReference type="ChEBI" id="CHEBI:18420"/>
    </ligand>
</feature>
<name>A0A0G1CYK4_9BACT</name>
<dbReference type="PRINTS" id="PR00148">
    <property type="entry name" value="ENOLASE"/>
</dbReference>
<comment type="cofactor">
    <cofactor evidence="12">
        <name>Mg(2+)</name>
        <dbReference type="ChEBI" id="CHEBI:18420"/>
    </cofactor>
    <text evidence="12">Mg(2+) is required for catalysis and for stabilizing the dimer.</text>
</comment>
<feature type="binding site" evidence="11">
    <location>
        <begin position="368"/>
        <end position="371"/>
    </location>
    <ligand>
        <name>substrate</name>
    </ligand>
</feature>
<dbReference type="GO" id="GO:0004634">
    <property type="term" value="F:phosphopyruvate hydratase activity"/>
    <property type="evidence" value="ECO:0007669"/>
    <property type="project" value="UniProtKB-UniRule"/>
</dbReference>
<feature type="binding site" evidence="11">
    <location>
        <position position="392"/>
    </location>
    <ligand>
        <name>substrate</name>
    </ligand>
</feature>
<keyword evidence="5 9" id="KW-0964">Secreted</keyword>
<evidence type="ECO:0000313" key="16">
    <source>
        <dbReference type="Proteomes" id="UP000034669"/>
    </source>
</evidence>
<evidence type="ECO:0000259" key="14">
    <source>
        <dbReference type="SMART" id="SM01193"/>
    </source>
</evidence>
<dbReference type="InterPro" id="IPR029017">
    <property type="entry name" value="Enolase-like_N"/>
</dbReference>
<dbReference type="SFLD" id="SFLDS00001">
    <property type="entry name" value="Enolase"/>
    <property type="match status" value="1"/>
</dbReference>
<keyword evidence="9 12" id="KW-0479">Metal-binding</keyword>
<feature type="binding site" evidence="9">
    <location>
        <position position="341"/>
    </location>
    <ligand>
        <name>(2R)-2-phosphoglycerate</name>
        <dbReference type="ChEBI" id="CHEBI:58289"/>
    </ligand>
</feature>
<evidence type="ECO:0000256" key="8">
    <source>
        <dbReference type="ARBA" id="ARBA00023239"/>
    </source>
</evidence>
<feature type="binding site" evidence="9">
    <location>
        <position position="371"/>
    </location>
    <ligand>
        <name>(2R)-2-phosphoglycerate</name>
        <dbReference type="ChEBI" id="CHEBI:58289"/>
    </ligand>
</feature>
<dbReference type="SFLD" id="SFLDF00002">
    <property type="entry name" value="enolase"/>
    <property type="match status" value="1"/>
</dbReference>
<gene>
    <name evidence="9" type="primary">eno</name>
    <name evidence="15" type="ORF">UV66_C0002G0009</name>
</gene>
<dbReference type="PIRSF" id="PIRSF001400">
    <property type="entry name" value="Enolase"/>
    <property type="match status" value="1"/>
</dbReference>
<dbReference type="SFLD" id="SFLDG00178">
    <property type="entry name" value="enolase"/>
    <property type="match status" value="1"/>
</dbReference>
<comment type="catalytic activity">
    <reaction evidence="9">
        <text>(2R)-2-phosphoglycerate = phosphoenolpyruvate + H2O</text>
        <dbReference type="Rhea" id="RHEA:10164"/>
        <dbReference type="ChEBI" id="CHEBI:15377"/>
        <dbReference type="ChEBI" id="CHEBI:58289"/>
        <dbReference type="ChEBI" id="CHEBI:58702"/>
        <dbReference type="EC" id="4.2.1.11"/>
    </reaction>
</comment>
<dbReference type="GO" id="GO:0009986">
    <property type="term" value="C:cell surface"/>
    <property type="evidence" value="ECO:0007669"/>
    <property type="project" value="UniProtKB-SubCell"/>
</dbReference>
<feature type="binding site" evidence="9">
    <location>
        <position position="392"/>
    </location>
    <ligand>
        <name>(2R)-2-phosphoglycerate</name>
        <dbReference type="ChEBI" id="CHEBI:58289"/>
    </ligand>
</feature>
<dbReference type="GO" id="GO:0000287">
    <property type="term" value="F:magnesium ion binding"/>
    <property type="evidence" value="ECO:0007669"/>
    <property type="project" value="UniProtKB-UniRule"/>
</dbReference>
<dbReference type="PROSITE" id="PS00164">
    <property type="entry name" value="ENOLASE"/>
    <property type="match status" value="1"/>
</dbReference>
<feature type="binding site" evidence="11">
    <location>
        <position position="316"/>
    </location>
    <ligand>
        <name>substrate</name>
    </ligand>
</feature>
<evidence type="ECO:0000256" key="9">
    <source>
        <dbReference type="HAMAP-Rule" id="MF_00318"/>
    </source>
</evidence>
<keyword evidence="6 9" id="KW-0460">Magnesium</keyword>
<feature type="binding site" evidence="11">
    <location>
        <position position="289"/>
    </location>
    <ligand>
        <name>substrate</name>
    </ligand>
</feature>
<dbReference type="CDD" id="cd03313">
    <property type="entry name" value="enolase"/>
    <property type="match status" value="1"/>
</dbReference>
<dbReference type="HAMAP" id="MF_00318">
    <property type="entry name" value="Enolase"/>
    <property type="match status" value="1"/>
</dbReference>
<evidence type="ECO:0000256" key="2">
    <source>
        <dbReference type="ARBA" id="ARBA00009604"/>
    </source>
</evidence>
<dbReference type="InterPro" id="IPR036849">
    <property type="entry name" value="Enolase-like_C_sf"/>
</dbReference>
<dbReference type="SMART" id="SM01193">
    <property type="entry name" value="Enolase_N"/>
    <property type="match status" value="1"/>
</dbReference>
<comment type="cofactor">
    <cofactor evidence="9">
        <name>Mg(2+)</name>
        <dbReference type="ChEBI" id="CHEBI:18420"/>
    </cofactor>
    <text evidence="9">Binds a second Mg(2+) ion via substrate during catalysis.</text>
</comment>
<keyword evidence="8 9" id="KW-0456">Lyase</keyword>
<comment type="pathway">
    <text evidence="1 9">Carbohydrate degradation; glycolysis; pyruvate from D-glyceraldehyde 3-phosphate: step 4/5.</text>
</comment>